<proteinExistence type="predicted"/>
<organism evidence="3 4">
    <name type="scientific">Luteimonas kalidii</name>
    <dbReference type="NCBI Taxonomy" id="3042025"/>
    <lineage>
        <taxon>Bacteria</taxon>
        <taxon>Pseudomonadati</taxon>
        <taxon>Pseudomonadota</taxon>
        <taxon>Gammaproteobacteria</taxon>
        <taxon>Lysobacterales</taxon>
        <taxon>Lysobacteraceae</taxon>
        <taxon>Luteimonas</taxon>
    </lineage>
</organism>
<evidence type="ECO:0000313" key="4">
    <source>
        <dbReference type="Proteomes" id="UP001156873"/>
    </source>
</evidence>
<keyword evidence="4" id="KW-1185">Reference proteome</keyword>
<reference evidence="3 4" key="1">
    <citation type="submission" date="2023-04" db="EMBL/GenBank/DDBJ databases">
        <title>Luteimonas sp. M1R5S59.</title>
        <authorList>
            <person name="Sun J.-Q."/>
        </authorList>
    </citation>
    <scope>NUCLEOTIDE SEQUENCE [LARGE SCALE GENOMIC DNA]</scope>
    <source>
        <strain evidence="3 4">M1R5S59</strain>
    </source>
</reference>
<protein>
    <submittedName>
        <fullName evidence="3">DUF4157 domain-containing protein</fullName>
    </submittedName>
</protein>
<dbReference type="Proteomes" id="UP001156873">
    <property type="component" value="Unassembled WGS sequence"/>
</dbReference>
<name>A0ABT6JT60_9GAMM</name>
<dbReference type="Pfam" id="PF13699">
    <property type="entry name" value="eCIS_core"/>
    <property type="match status" value="1"/>
</dbReference>
<evidence type="ECO:0000259" key="2">
    <source>
        <dbReference type="Pfam" id="PF13699"/>
    </source>
</evidence>
<comment type="caution">
    <text evidence="3">The sequence shown here is derived from an EMBL/GenBank/DDBJ whole genome shotgun (WGS) entry which is preliminary data.</text>
</comment>
<dbReference type="EMBL" id="JARXRO010000014">
    <property type="protein sequence ID" value="MDH5833682.1"/>
    <property type="molecule type" value="Genomic_DNA"/>
</dbReference>
<accession>A0ABT6JT60</accession>
<sequence length="411" mass="44283">MINTSGEPLDTQTRQFFEPRFGHDFSHVRIHRDAAAAQSAASVSALAYTVGHHIVFGSGRYRPEAHSGRSLLAHELTHVLQQGGTVQRAAASSETDDVDAGTRPALRVQRAASELHGMERTGQFPDPISENMRTRRGGTLSYRDSMNLLAEVELQERMEAEAEAAEEACRQRTPPDPVECNPDRDLEWSDFAASAPGRSRFGAMTAFDLRERPVNAADHACARGGSTLPRRGIQAQFDPARSWVKARYAQAADVAHNGCTRSIQDCEATFAGLGPGQTGTYALNPGGGCAAAVAPAGHPATNRSECTTVVGADCTTTAVAESARLLNHERWHFKLACEIASKANAMLATTPDFDALLRTAQGAANNQTRRYDNQTGHGCNAAQQASWEAEIAAGLPSLTLTVTPARRRRRR</sequence>
<dbReference type="InterPro" id="IPR025295">
    <property type="entry name" value="eCIS_core_dom"/>
</dbReference>
<gene>
    <name evidence="3" type="ORF">QFW81_07060</name>
</gene>
<feature type="region of interest" description="Disordered" evidence="1">
    <location>
        <begin position="162"/>
        <end position="182"/>
    </location>
</feature>
<evidence type="ECO:0000313" key="3">
    <source>
        <dbReference type="EMBL" id="MDH5833682.1"/>
    </source>
</evidence>
<feature type="domain" description="eCIS core" evidence="2">
    <location>
        <begin position="8"/>
        <end position="85"/>
    </location>
</feature>
<evidence type="ECO:0000256" key="1">
    <source>
        <dbReference type="SAM" id="MobiDB-lite"/>
    </source>
</evidence>
<dbReference type="RefSeq" id="WP_280577969.1">
    <property type="nucleotide sequence ID" value="NZ_JARXRO010000014.1"/>
</dbReference>